<evidence type="ECO:0000256" key="1">
    <source>
        <dbReference type="ARBA" id="ARBA00010528"/>
    </source>
</evidence>
<gene>
    <name evidence="5" type="primary">rplD</name>
    <name evidence="7" type="ORF">ENV41_02240</name>
</gene>
<keyword evidence="2 5" id="KW-0689">Ribosomal protein</keyword>
<dbReference type="PANTHER" id="PTHR10746">
    <property type="entry name" value="50S RIBOSOMAL PROTEIN L4"/>
    <property type="match status" value="1"/>
</dbReference>
<comment type="similarity">
    <text evidence="1 5">Belongs to the universal ribosomal protein uL4 family.</text>
</comment>
<evidence type="ECO:0000256" key="6">
    <source>
        <dbReference type="SAM" id="MobiDB-lite"/>
    </source>
</evidence>
<organism evidence="7">
    <name type="scientific">candidate division CPR3 bacterium</name>
    <dbReference type="NCBI Taxonomy" id="2268181"/>
    <lineage>
        <taxon>Bacteria</taxon>
        <taxon>Bacteria division CPR3</taxon>
    </lineage>
</organism>
<accession>A0A7V3J9R5</accession>
<dbReference type="InterPro" id="IPR002136">
    <property type="entry name" value="Ribosomal_uL4"/>
</dbReference>
<proteinExistence type="inferred from homology"/>
<keyword evidence="5" id="KW-0694">RNA-binding</keyword>
<dbReference type="GO" id="GO:0006412">
    <property type="term" value="P:translation"/>
    <property type="evidence" value="ECO:0007669"/>
    <property type="project" value="UniProtKB-UniRule"/>
</dbReference>
<evidence type="ECO:0000256" key="2">
    <source>
        <dbReference type="ARBA" id="ARBA00022980"/>
    </source>
</evidence>
<feature type="region of interest" description="Disordered" evidence="6">
    <location>
        <begin position="52"/>
        <end position="76"/>
    </location>
</feature>
<keyword evidence="3 5" id="KW-0687">Ribonucleoprotein</keyword>
<dbReference type="GO" id="GO:0005840">
    <property type="term" value="C:ribosome"/>
    <property type="evidence" value="ECO:0007669"/>
    <property type="project" value="UniProtKB-KW"/>
</dbReference>
<dbReference type="InterPro" id="IPR023574">
    <property type="entry name" value="Ribosomal_uL4_dom_sf"/>
</dbReference>
<dbReference type="SUPFAM" id="SSF52166">
    <property type="entry name" value="Ribosomal protein L4"/>
    <property type="match status" value="1"/>
</dbReference>
<sequence length="227" mass="25633">MPKLTIYNQKGEVVGKINLNPAVFDVPDKPDLVHRAVVYQMAVERQFNADTKTRGEVRGGGRKPWRQKGTGRARAGSIRSPLWRGGGVVFGPQAGKKTSIKMPKKMRRLALLSALSNKLRTNGIVLLDKIELKKIKTKLVEEMLNKLPIKEGTVLMLLPRLDPKIELSCRNLPYLKTQLTDSLSIIDILKYDYLLLTKDAIKKIEERFLNQSSVLNDENTNLTEESK</sequence>
<comment type="function">
    <text evidence="5">One of the primary rRNA binding proteins, this protein initially binds near the 5'-end of the 23S rRNA. It is important during the early stages of 50S assembly. It makes multiple contacts with different domains of the 23S rRNA in the assembled 50S subunit and ribosome.</text>
</comment>
<comment type="subunit">
    <text evidence="5">Part of the 50S ribosomal subunit.</text>
</comment>
<dbReference type="AlphaFoldDB" id="A0A7V3J9R5"/>
<dbReference type="NCBIfam" id="TIGR03953">
    <property type="entry name" value="rplD_bact"/>
    <property type="match status" value="1"/>
</dbReference>
<feature type="compositionally biased region" description="Basic residues" evidence="6">
    <location>
        <begin position="60"/>
        <end position="71"/>
    </location>
</feature>
<dbReference type="GO" id="GO:1990904">
    <property type="term" value="C:ribonucleoprotein complex"/>
    <property type="evidence" value="ECO:0007669"/>
    <property type="project" value="UniProtKB-KW"/>
</dbReference>
<reference evidence="7" key="1">
    <citation type="journal article" date="2020" name="mSystems">
        <title>Genome- and Community-Level Interaction Insights into Carbon Utilization and Element Cycling Functions of Hydrothermarchaeota in Hydrothermal Sediment.</title>
        <authorList>
            <person name="Zhou Z."/>
            <person name="Liu Y."/>
            <person name="Xu W."/>
            <person name="Pan J."/>
            <person name="Luo Z.H."/>
            <person name="Li M."/>
        </authorList>
    </citation>
    <scope>NUCLEOTIDE SEQUENCE [LARGE SCALE GENOMIC DNA]</scope>
    <source>
        <strain evidence="7">SpSt-757</strain>
    </source>
</reference>
<protein>
    <recommendedName>
        <fullName evidence="4 5">Large ribosomal subunit protein uL4</fullName>
    </recommendedName>
</protein>
<dbReference type="HAMAP" id="MF_01328_B">
    <property type="entry name" value="Ribosomal_uL4_B"/>
    <property type="match status" value="1"/>
</dbReference>
<dbReference type="InterPro" id="IPR013005">
    <property type="entry name" value="Ribosomal_uL4-like"/>
</dbReference>
<evidence type="ECO:0000256" key="3">
    <source>
        <dbReference type="ARBA" id="ARBA00023274"/>
    </source>
</evidence>
<evidence type="ECO:0000256" key="5">
    <source>
        <dbReference type="HAMAP-Rule" id="MF_01328"/>
    </source>
</evidence>
<name>A0A7V3J9R5_UNCC3</name>
<dbReference type="Gene3D" id="3.40.1370.10">
    <property type="match status" value="1"/>
</dbReference>
<dbReference type="GO" id="GO:0019843">
    <property type="term" value="F:rRNA binding"/>
    <property type="evidence" value="ECO:0007669"/>
    <property type="project" value="UniProtKB-UniRule"/>
</dbReference>
<keyword evidence="5" id="KW-0699">rRNA-binding</keyword>
<comment type="caution">
    <text evidence="7">The sequence shown here is derived from an EMBL/GenBank/DDBJ whole genome shotgun (WGS) entry which is preliminary data.</text>
</comment>
<dbReference type="PANTHER" id="PTHR10746:SF6">
    <property type="entry name" value="LARGE RIBOSOMAL SUBUNIT PROTEIN UL4M"/>
    <property type="match status" value="1"/>
</dbReference>
<dbReference type="EMBL" id="DTGG01000075">
    <property type="protein sequence ID" value="HFZ08935.1"/>
    <property type="molecule type" value="Genomic_DNA"/>
</dbReference>
<dbReference type="Pfam" id="PF00573">
    <property type="entry name" value="Ribosomal_L4"/>
    <property type="match status" value="1"/>
</dbReference>
<comment type="function">
    <text evidence="5">Forms part of the polypeptide exit tunnel.</text>
</comment>
<dbReference type="GO" id="GO:0003735">
    <property type="term" value="F:structural constituent of ribosome"/>
    <property type="evidence" value="ECO:0007669"/>
    <property type="project" value="InterPro"/>
</dbReference>
<evidence type="ECO:0000256" key="4">
    <source>
        <dbReference type="ARBA" id="ARBA00035244"/>
    </source>
</evidence>
<evidence type="ECO:0000313" key="7">
    <source>
        <dbReference type="EMBL" id="HFZ08935.1"/>
    </source>
</evidence>